<gene>
    <name evidence="2" type="ORF">Sango_1937600</name>
</gene>
<sequence length="249" mass="29662">MARLVNIKAEHNMSERRYNQVSQWASDLLPRDHTLPSNYYNTKKMIRDLGLPIKKIHACKNGCMLYWKDNIDMDTIMDIKEKSKDNLNARKDFTIICNRLELQVDECRPNIIPKAVYTLTKDQKRKKLIPVAFWEMVPEHVWSALMEAILMFKVLCSTTLDIKKMEHLILHLSYEARVGGPVQYRWMYPFERFQCELKKKVKNKVHVEVSTVEAYIIEEIGWFTSHYFHVTCKRHRPSRNDDLTRDHFS</sequence>
<comment type="caution">
    <text evidence="2">The sequence shown here is derived from an EMBL/GenBank/DDBJ whole genome shotgun (WGS) entry which is preliminary data.</text>
</comment>
<dbReference type="EMBL" id="JACGWL010000011">
    <property type="protein sequence ID" value="KAK4391598.1"/>
    <property type="molecule type" value="Genomic_DNA"/>
</dbReference>
<organism evidence="2 3">
    <name type="scientific">Sesamum angolense</name>
    <dbReference type="NCBI Taxonomy" id="2727404"/>
    <lineage>
        <taxon>Eukaryota</taxon>
        <taxon>Viridiplantae</taxon>
        <taxon>Streptophyta</taxon>
        <taxon>Embryophyta</taxon>
        <taxon>Tracheophyta</taxon>
        <taxon>Spermatophyta</taxon>
        <taxon>Magnoliopsida</taxon>
        <taxon>eudicotyledons</taxon>
        <taxon>Gunneridae</taxon>
        <taxon>Pentapetalae</taxon>
        <taxon>asterids</taxon>
        <taxon>lamiids</taxon>
        <taxon>Lamiales</taxon>
        <taxon>Pedaliaceae</taxon>
        <taxon>Sesamum</taxon>
    </lineage>
</organism>
<protein>
    <recommendedName>
        <fullName evidence="1">DUF4218 domain-containing protein</fullName>
    </recommendedName>
</protein>
<feature type="domain" description="DUF4218" evidence="1">
    <location>
        <begin position="163"/>
        <end position="240"/>
    </location>
</feature>
<dbReference type="PANTHER" id="PTHR48258:SF4">
    <property type="entry name" value="DUF4216 DOMAIN-CONTAINING PROTEIN"/>
    <property type="match status" value="1"/>
</dbReference>
<dbReference type="AlphaFoldDB" id="A0AAE1WDZ4"/>
<reference evidence="2" key="1">
    <citation type="submission" date="2020-06" db="EMBL/GenBank/DDBJ databases">
        <authorList>
            <person name="Li T."/>
            <person name="Hu X."/>
            <person name="Zhang T."/>
            <person name="Song X."/>
            <person name="Zhang H."/>
            <person name="Dai N."/>
            <person name="Sheng W."/>
            <person name="Hou X."/>
            <person name="Wei L."/>
        </authorList>
    </citation>
    <scope>NUCLEOTIDE SEQUENCE</scope>
    <source>
        <strain evidence="2">K16</strain>
        <tissue evidence="2">Leaf</tissue>
    </source>
</reference>
<dbReference type="Proteomes" id="UP001289374">
    <property type="component" value="Unassembled WGS sequence"/>
</dbReference>
<accession>A0AAE1WDZ4</accession>
<dbReference type="Pfam" id="PF13960">
    <property type="entry name" value="DUF4218"/>
    <property type="match status" value="1"/>
</dbReference>
<dbReference type="PANTHER" id="PTHR48258">
    <property type="entry name" value="DUF4218 DOMAIN-CONTAINING PROTEIN-RELATED"/>
    <property type="match status" value="1"/>
</dbReference>
<proteinExistence type="predicted"/>
<evidence type="ECO:0000259" key="1">
    <source>
        <dbReference type="Pfam" id="PF13960"/>
    </source>
</evidence>
<name>A0AAE1WDZ4_9LAMI</name>
<reference evidence="2" key="2">
    <citation type="journal article" date="2024" name="Plant">
        <title>Genomic evolution and insights into agronomic trait innovations of Sesamum species.</title>
        <authorList>
            <person name="Miao H."/>
            <person name="Wang L."/>
            <person name="Qu L."/>
            <person name="Liu H."/>
            <person name="Sun Y."/>
            <person name="Le M."/>
            <person name="Wang Q."/>
            <person name="Wei S."/>
            <person name="Zheng Y."/>
            <person name="Lin W."/>
            <person name="Duan Y."/>
            <person name="Cao H."/>
            <person name="Xiong S."/>
            <person name="Wang X."/>
            <person name="Wei L."/>
            <person name="Li C."/>
            <person name="Ma Q."/>
            <person name="Ju M."/>
            <person name="Zhao R."/>
            <person name="Li G."/>
            <person name="Mu C."/>
            <person name="Tian Q."/>
            <person name="Mei H."/>
            <person name="Zhang T."/>
            <person name="Gao T."/>
            <person name="Zhang H."/>
        </authorList>
    </citation>
    <scope>NUCLEOTIDE SEQUENCE</scope>
    <source>
        <strain evidence="2">K16</strain>
    </source>
</reference>
<evidence type="ECO:0000313" key="2">
    <source>
        <dbReference type="EMBL" id="KAK4391598.1"/>
    </source>
</evidence>
<evidence type="ECO:0000313" key="3">
    <source>
        <dbReference type="Proteomes" id="UP001289374"/>
    </source>
</evidence>
<dbReference type="InterPro" id="IPR025452">
    <property type="entry name" value="DUF4218"/>
</dbReference>
<keyword evidence="3" id="KW-1185">Reference proteome</keyword>